<comment type="caution">
    <text evidence="1">The sequence shown here is derived from an EMBL/GenBank/DDBJ whole genome shotgun (WGS) entry which is preliminary data.</text>
</comment>
<accession>A0AA88DLQ2</accession>
<name>A0AA88DLQ2_FICCA</name>
<dbReference type="Proteomes" id="UP001187192">
    <property type="component" value="Unassembled WGS sequence"/>
</dbReference>
<protein>
    <submittedName>
        <fullName evidence="1">Uncharacterized protein</fullName>
    </submittedName>
</protein>
<sequence length="106" mass="12122">MNQTSRTPARWRQSRARKEIAISSPDLISALPRYRLRREIHGQHRRQLHCDHDRRRDSQIPMTEIAKKSDGILPAAARNLRLSRRFLFSVSVTVSSCGSMVKTGAA</sequence>
<reference evidence="1" key="1">
    <citation type="submission" date="2023-07" db="EMBL/GenBank/DDBJ databases">
        <title>draft genome sequence of fig (Ficus carica).</title>
        <authorList>
            <person name="Takahashi T."/>
            <person name="Nishimura K."/>
        </authorList>
    </citation>
    <scope>NUCLEOTIDE SEQUENCE</scope>
</reference>
<dbReference type="AlphaFoldDB" id="A0AA88DLQ2"/>
<keyword evidence="2" id="KW-1185">Reference proteome</keyword>
<organism evidence="1 2">
    <name type="scientific">Ficus carica</name>
    <name type="common">Common fig</name>
    <dbReference type="NCBI Taxonomy" id="3494"/>
    <lineage>
        <taxon>Eukaryota</taxon>
        <taxon>Viridiplantae</taxon>
        <taxon>Streptophyta</taxon>
        <taxon>Embryophyta</taxon>
        <taxon>Tracheophyta</taxon>
        <taxon>Spermatophyta</taxon>
        <taxon>Magnoliopsida</taxon>
        <taxon>eudicotyledons</taxon>
        <taxon>Gunneridae</taxon>
        <taxon>Pentapetalae</taxon>
        <taxon>rosids</taxon>
        <taxon>fabids</taxon>
        <taxon>Rosales</taxon>
        <taxon>Moraceae</taxon>
        <taxon>Ficeae</taxon>
        <taxon>Ficus</taxon>
    </lineage>
</organism>
<proteinExistence type="predicted"/>
<gene>
    <name evidence="1" type="ORF">TIFTF001_026709</name>
</gene>
<evidence type="ECO:0000313" key="2">
    <source>
        <dbReference type="Proteomes" id="UP001187192"/>
    </source>
</evidence>
<dbReference type="EMBL" id="BTGU01000071">
    <property type="protein sequence ID" value="GMN57600.1"/>
    <property type="molecule type" value="Genomic_DNA"/>
</dbReference>
<evidence type="ECO:0000313" key="1">
    <source>
        <dbReference type="EMBL" id="GMN57600.1"/>
    </source>
</evidence>